<dbReference type="SUPFAM" id="SSF48452">
    <property type="entry name" value="TPR-like"/>
    <property type="match status" value="1"/>
</dbReference>
<evidence type="ECO:0000313" key="1">
    <source>
        <dbReference type="EMBL" id="UWX54294.1"/>
    </source>
</evidence>
<protein>
    <recommendedName>
        <fullName evidence="3">Tetratricopeptide repeat-containing protein</fullName>
    </recommendedName>
</protein>
<sequence length="159" mass="17766">MENLVNQEFNQPNPGPIWAEIEADFEAAIANLGPDTGIGRANIWVAKAFLGKAYLYQGKWDQAFTVLNDVVLNSPYSLNAEFVDNFNYAGENGPESMFAIQFSADDGRSFNGNGAGTLNFPGGDLCKLVAVFINRLRIWLMPIRRKVDCHFWTRMPIQT</sequence>
<reference evidence="1" key="1">
    <citation type="submission" date="2022-09" db="EMBL/GenBank/DDBJ databases">
        <title>Maribacter litopenaei sp. nov., isolated from the intestinal tract of the Pacific White Shrimp, Litopenaeus vannamei.</title>
        <authorList>
            <person name="Kim S.Y."/>
            <person name="Hwang C.Y."/>
        </authorList>
    </citation>
    <scope>NUCLEOTIDE SEQUENCE</scope>
    <source>
        <strain evidence="1">HL-LV01</strain>
    </source>
</reference>
<accession>A0ABY5Y6I2</accession>
<dbReference type="Proteomes" id="UP001059209">
    <property type="component" value="Chromosome"/>
</dbReference>
<dbReference type="RefSeq" id="WP_260572124.1">
    <property type="nucleotide sequence ID" value="NZ_CP104205.1"/>
</dbReference>
<keyword evidence="2" id="KW-1185">Reference proteome</keyword>
<gene>
    <name evidence="1" type="ORF">NYZ99_15250</name>
</gene>
<dbReference type="InterPro" id="IPR011990">
    <property type="entry name" value="TPR-like_helical_dom_sf"/>
</dbReference>
<evidence type="ECO:0008006" key="3">
    <source>
        <dbReference type="Google" id="ProtNLM"/>
    </source>
</evidence>
<dbReference type="Gene3D" id="1.25.40.390">
    <property type="match status" value="1"/>
</dbReference>
<proteinExistence type="predicted"/>
<dbReference type="EMBL" id="CP104205">
    <property type="protein sequence ID" value="UWX54294.1"/>
    <property type="molecule type" value="Genomic_DNA"/>
</dbReference>
<organism evidence="1 2">
    <name type="scientific">Maribacter litopenaei</name>
    <dbReference type="NCBI Taxonomy" id="2976127"/>
    <lineage>
        <taxon>Bacteria</taxon>
        <taxon>Pseudomonadati</taxon>
        <taxon>Bacteroidota</taxon>
        <taxon>Flavobacteriia</taxon>
        <taxon>Flavobacteriales</taxon>
        <taxon>Flavobacteriaceae</taxon>
        <taxon>Maribacter</taxon>
    </lineage>
</organism>
<name>A0ABY5Y6I2_9FLAO</name>
<evidence type="ECO:0000313" key="2">
    <source>
        <dbReference type="Proteomes" id="UP001059209"/>
    </source>
</evidence>